<feature type="transmembrane region" description="Helical" evidence="6">
    <location>
        <begin position="195"/>
        <end position="212"/>
    </location>
</feature>
<dbReference type="Proteomes" id="UP000279236">
    <property type="component" value="Unassembled WGS sequence"/>
</dbReference>
<protein>
    <recommendedName>
        <fullName evidence="9">PQ loop repeat-containing protein 2</fullName>
    </recommendedName>
</protein>
<dbReference type="AlphaFoldDB" id="A0A427XGU4"/>
<evidence type="ECO:0000256" key="5">
    <source>
        <dbReference type="SAM" id="MobiDB-lite"/>
    </source>
</evidence>
<organism evidence="7 8">
    <name type="scientific">Apiotrichum porosum</name>
    <dbReference type="NCBI Taxonomy" id="105984"/>
    <lineage>
        <taxon>Eukaryota</taxon>
        <taxon>Fungi</taxon>
        <taxon>Dikarya</taxon>
        <taxon>Basidiomycota</taxon>
        <taxon>Agaricomycotina</taxon>
        <taxon>Tremellomycetes</taxon>
        <taxon>Trichosporonales</taxon>
        <taxon>Trichosporonaceae</taxon>
        <taxon>Apiotrichum</taxon>
    </lineage>
</organism>
<dbReference type="Pfam" id="PF04193">
    <property type="entry name" value="PQ-loop"/>
    <property type="match status" value="2"/>
</dbReference>
<feature type="transmembrane region" description="Helical" evidence="6">
    <location>
        <begin position="71"/>
        <end position="89"/>
    </location>
</feature>
<evidence type="ECO:0000256" key="2">
    <source>
        <dbReference type="ARBA" id="ARBA00022692"/>
    </source>
</evidence>
<dbReference type="EMBL" id="RSCE01000013">
    <property type="protein sequence ID" value="RSH78120.1"/>
    <property type="molecule type" value="Genomic_DNA"/>
</dbReference>
<evidence type="ECO:0000313" key="7">
    <source>
        <dbReference type="EMBL" id="RSH78120.1"/>
    </source>
</evidence>
<evidence type="ECO:0000256" key="4">
    <source>
        <dbReference type="ARBA" id="ARBA00023136"/>
    </source>
</evidence>
<dbReference type="SMART" id="SM00679">
    <property type="entry name" value="CTNS"/>
    <property type="match status" value="2"/>
</dbReference>
<keyword evidence="8" id="KW-1185">Reference proteome</keyword>
<feature type="transmembrane region" description="Helical" evidence="6">
    <location>
        <begin position="39"/>
        <end position="59"/>
    </location>
</feature>
<evidence type="ECO:0000313" key="8">
    <source>
        <dbReference type="Proteomes" id="UP000279236"/>
    </source>
</evidence>
<dbReference type="RefSeq" id="XP_028473267.1">
    <property type="nucleotide sequence ID" value="XM_028618311.1"/>
</dbReference>
<feature type="transmembrane region" description="Helical" evidence="6">
    <location>
        <begin position="163"/>
        <end position="183"/>
    </location>
</feature>
<dbReference type="Gene3D" id="1.20.1280.290">
    <property type="match status" value="2"/>
</dbReference>
<dbReference type="InterPro" id="IPR006603">
    <property type="entry name" value="PQ-loop_rpt"/>
</dbReference>
<evidence type="ECO:0000256" key="3">
    <source>
        <dbReference type="ARBA" id="ARBA00022989"/>
    </source>
</evidence>
<dbReference type="PANTHER" id="PTHR16201:SF37">
    <property type="entry name" value="PQ-LOOP REPEAT-CONTAINING PROTEIN"/>
    <property type="match status" value="1"/>
</dbReference>
<sequence>MREIPAADKTLATIGAVLWSVQVIPQIVKSYRTKSTEGLSPILMFIWGCATIFQGSYLVSMRSSIPLQVQPQAFGAFCTVSWAQCLYYGKGYSKLKATLCLLAFYCVFAGFETGSVFALWAGERNGVTWPQQMYGWITSALLIIGLLPQYYEIYKAKEVVGISITFMLVDIFGGLFSGVSLFFREEFDKTAFVQYFLVVLLDGLVVVLKPILNPRAQRRREHEAALVAEEESNVGVAKTTEIKPDDSPEPETEATTIGDEKASKTTTGCPLGLGQGEDGRTLTTASDATATSEPAKQKQ</sequence>
<comment type="subcellular location">
    <subcellularLocation>
        <location evidence="1">Membrane</location>
        <topology evidence="1">Multi-pass membrane protein</topology>
    </subcellularLocation>
</comment>
<feature type="transmembrane region" description="Helical" evidence="6">
    <location>
        <begin position="133"/>
        <end position="151"/>
    </location>
</feature>
<dbReference type="GO" id="GO:0016020">
    <property type="term" value="C:membrane"/>
    <property type="evidence" value="ECO:0007669"/>
    <property type="project" value="UniProtKB-SubCell"/>
</dbReference>
<feature type="compositionally biased region" description="Low complexity" evidence="5">
    <location>
        <begin position="281"/>
        <end position="292"/>
    </location>
</feature>
<feature type="transmembrane region" description="Helical" evidence="6">
    <location>
        <begin position="101"/>
        <end position="121"/>
    </location>
</feature>
<keyword evidence="4 6" id="KW-0472">Membrane</keyword>
<keyword evidence="2 6" id="KW-0812">Transmembrane</keyword>
<dbReference type="OrthoDB" id="407617at2759"/>
<evidence type="ECO:0000256" key="1">
    <source>
        <dbReference type="ARBA" id="ARBA00004141"/>
    </source>
</evidence>
<evidence type="ECO:0008006" key="9">
    <source>
        <dbReference type="Google" id="ProtNLM"/>
    </source>
</evidence>
<name>A0A427XGU4_9TREE</name>
<gene>
    <name evidence="7" type="ORF">EHS24_002576</name>
</gene>
<dbReference type="InterPro" id="IPR051415">
    <property type="entry name" value="LAAT-1"/>
</dbReference>
<comment type="caution">
    <text evidence="7">The sequence shown here is derived from an EMBL/GenBank/DDBJ whole genome shotgun (WGS) entry which is preliminary data.</text>
</comment>
<dbReference type="PANTHER" id="PTHR16201">
    <property type="entry name" value="SEVEN TRANSMEMBRANE PROTEIN 1-RELATED"/>
    <property type="match status" value="1"/>
</dbReference>
<keyword evidence="3 6" id="KW-1133">Transmembrane helix</keyword>
<proteinExistence type="predicted"/>
<evidence type="ECO:0000256" key="6">
    <source>
        <dbReference type="SAM" id="Phobius"/>
    </source>
</evidence>
<accession>A0A427XGU4</accession>
<dbReference type="GeneID" id="39587119"/>
<reference evidence="7 8" key="1">
    <citation type="submission" date="2018-11" db="EMBL/GenBank/DDBJ databases">
        <title>Genome sequence of Apiotrichum porosum DSM 27194.</title>
        <authorList>
            <person name="Aliyu H."/>
            <person name="Gorte O."/>
            <person name="Ochsenreither K."/>
        </authorList>
    </citation>
    <scope>NUCLEOTIDE SEQUENCE [LARGE SCALE GENOMIC DNA]</scope>
    <source>
        <strain evidence="7 8">DSM 27194</strain>
    </source>
</reference>
<feature type="region of interest" description="Disordered" evidence="5">
    <location>
        <begin position="238"/>
        <end position="299"/>
    </location>
</feature>